<evidence type="ECO:0000256" key="4">
    <source>
        <dbReference type="ARBA" id="ARBA00022833"/>
    </source>
</evidence>
<feature type="binding site" evidence="7">
    <location>
        <position position="43"/>
    </location>
    <ligand>
        <name>Zn(2+)</name>
        <dbReference type="ChEBI" id="CHEBI:29105"/>
    </ligand>
</feature>
<reference evidence="9" key="3">
    <citation type="submission" date="2021-08" db="EMBL/GenBank/DDBJ databases">
        <authorList>
            <person name="de Jong S."/>
            <person name="van den Broek M."/>
            <person name="Merkel A."/>
            <person name="de la Torre Cortes P."/>
            <person name="Kalamorz F."/>
            <person name="Cook G."/>
            <person name="van Loosdrecht M."/>
            <person name="McMillan D."/>
        </authorList>
    </citation>
    <scope>NUCLEOTIDE SEQUENCE</scope>
    <source>
        <strain evidence="9">TA2.A1</strain>
    </source>
</reference>
<dbReference type="PANTHER" id="PTHR11002:SF76">
    <property type="entry name" value="CARBONIC ANHYDRASE"/>
    <property type="match status" value="1"/>
</dbReference>
<dbReference type="InterPro" id="IPR036874">
    <property type="entry name" value="Carbonic_anhydrase_sf"/>
</dbReference>
<dbReference type="InterPro" id="IPR001765">
    <property type="entry name" value="Carbonic_anhydrase"/>
</dbReference>
<evidence type="ECO:0000256" key="5">
    <source>
        <dbReference type="ARBA" id="ARBA00023239"/>
    </source>
</evidence>
<feature type="binding site" evidence="7">
    <location>
        <position position="97"/>
    </location>
    <ligand>
        <name>Zn(2+)</name>
        <dbReference type="ChEBI" id="CHEBI:29105"/>
    </ligand>
</feature>
<dbReference type="PANTHER" id="PTHR11002">
    <property type="entry name" value="CARBONIC ANHYDRASE"/>
    <property type="match status" value="1"/>
</dbReference>
<dbReference type="RefSeq" id="WP_007505447.1">
    <property type="nucleotide sequence ID" value="NZ_AFCE01000151.1"/>
</dbReference>
<comment type="catalytic activity">
    <reaction evidence="6">
        <text>hydrogencarbonate + H(+) = CO2 + H2O</text>
        <dbReference type="Rhea" id="RHEA:10748"/>
        <dbReference type="ChEBI" id="CHEBI:15377"/>
        <dbReference type="ChEBI" id="CHEBI:15378"/>
        <dbReference type="ChEBI" id="CHEBI:16526"/>
        <dbReference type="ChEBI" id="CHEBI:17544"/>
        <dbReference type="EC" id="4.2.1.1"/>
    </reaction>
</comment>
<evidence type="ECO:0000256" key="1">
    <source>
        <dbReference type="ARBA" id="ARBA00006217"/>
    </source>
</evidence>
<sequence length="200" mass="22764">MDEHMLKKQNEAFVKKMLQGGSHYFETLIQGQAPEFFVLSCSDSRVSPSVITQMPLGHLFVHRNIANQVHPEDESFSASLYYALKHLKVKKIVIQGHTGCGGVTAAWQNNDEPQWQKWLNHIRAGLPKDGEYSIDELAKINVLQQVEELKRHPVYQQYGEGVEIIPCLFHLETGELECLSAVSEHDEIKAAKEMTKQSFF</sequence>
<dbReference type="Proteomes" id="UP000825179">
    <property type="component" value="Chromosome"/>
</dbReference>
<dbReference type="KEGG" id="cthu:HUR95_11200"/>
<dbReference type="EMBL" id="CP082237">
    <property type="protein sequence ID" value="QZT32906.1"/>
    <property type="molecule type" value="Genomic_DNA"/>
</dbReference>
<comment type="cofactor">
    <cofactor evidence="7">
        <name>Zn(2+)</name>
        <dbReference type="ChEBI" id="CHEBI:29105"/>
    </cofactor>
    <text evidence="7">Binds 1 zinc ion per subunit.</text>
</comment>
<name>F5L8K5_CALTT</name>
<organism evidence="8 10">
    <name type="scientific">Caldalkalibacillus thermarum (strain TA2.A1)</name>
    <dbReference type="NCBI Taxonomy" id="986075"/>
    <lineage>
        <taxon>Bacteria</taxon>
        <taxon>Bacillati</taxon>
        <taxon>Bacillota</taxon>
        <taxon>Bacilli</taxon>
        <taxon>Bacillales</taxon>
        <taxon>Bacillaceae</taxon>
        <taxon>Caldalkalibacillus</taxon>
    </lineage>
</organism>
<comment type="similarity">
    <text evidence="1">Belongs to the beta-class carbonic anhydrase family.</text>
</comment>
<dbReference type="GO" id="GO:0015976">
    <property type="term" value="P:carbon utilization"/>
    <property type="evidence" value="ECO:0007669"/>
    <property type="project" value="InterPro"/>
</dbReference>
<feature type="binding site" evidence="7">
    <location>
        <position position="100"/>
    </location>
    <ligand>
        <name>Zn(2+)</name>
        <dbReference type="ChEBI" id="CHEBI:29105"/>
    </ligand>
</feature>
<dbReference type="Proteomes" id="UP000010716">
    <property type="component" value="Unassembled WGS sequence"/>
</dbReference>
<dbReference type="Pfam" id="PF00484">
    <property type="entry name" value="Pro_CA"/>
    <property type="match status" value="1"/>
</dbReference>
<dbReference type="OrthoDB" id="9769739at2"/>
<feature type="binding site" evidence="7">
    <location>
        <position position="41"/>
    </location>
    <ligand>
        <name>Zn(2+)</name>
        <dbReference type="ChEBI" id="CHEBI:29105"/>
    </ligand>
</feature>
<accession>F5L8K5</accession>
<evidence type="ECO:0000313" key="11">
    <source>
        <dbReference type="Proteomes" id="UP000825179"/>
    </source>
</evidence>
<keyword evidence="5" id="KW-0456">Lyase</keyword>
<reference evidence="9 11" key="2">
    <citation type="journal article" date="2020" name="Extremophiles">
        <title>Genomic analysis of Caldalkalibacillus thermarum TA2.A1 reveals aerobic alkaliphilic metabolism and evolutionary hallmarks linking alkaliphilic bacteria and plant life.</title>
        <authorList>
            <person name="de Jong S.I."/>
            <person name="van den Broek M.A."/>
            <person name="Merkel A.Y."/>
            <person name="de la Torre Cortes P."/>
            <person name="Kalamorz F."/>
            <person name="Cook G.M."/>
            <person name="van Loosdrecht M.C.M."/>
            <person name="McMillan D.G.G."/>
        </authorList>
    </citation>
    <scope>NUCLEOTIDE SEQUENCE [LARGE SCALE GENOMIC DNA]</scope>
    <source>
        <strain evidence="9 11">TA2.A1</strain>
    </source>
</reference>
<dbReference type="EMBL" id="AFCE01000151">
    <property type="protein sequence ID" value="EGL82344.1"/>
    <property type="molecule type" value="Genomic_DNA"/>
</dbReference>
<dbReference type="GO" id="GO:0008270">
    <property type="term" value="F:zinc ion binding"/>
    <property type="evidence" value="ECO:0007669"/>
    <property type="project" value="InterPro"/>
</dbReference>
<dbReference type="Gene3D" id="3.40.1050.10">
    <property type="entry name" value="Carbonic anhydrase"/>
    <property type="match status" value="1"/>
</dbReference>
<evidence type="ECO:0000313" key="9">
    <source>
        <dbReference type="EMBL" id="QZT32906.1"/>
    </source>
</evidence>
<evidence type="ECO:0000256" key="3">
    <source>
        <dbReference type="ARBA" id="ARBA00022723"/>
    </source>
</evidence>
<dbReference type="eggNOG" id="COG0288">
    <property type="taxonomic scope" value="Bacteria"/>
</dbReference>
<reference evidence="8 10" key="1">
    <citation type="journal article" date="2011" name="J. Bacteriol.">
        <title>Draft genome sequence of the thermoalkaliphilic Caldalkalibacillus thermarum strain TA2.A1.</title>
        <authorList>
            <person name="Kalamorz F."/>
            <person name="Keis S."/>
            <person name="McMillan D.G."/>
            <person name="Olsson K."/>
            <person name="Stanton J.A."/>
            <person name="Stockwell P."/>
            <person name="Black M.A."/>
            <person name="Klingeman D.M."/>
            <person name="Land M.L."/>
            <person name="Han C.S."/>
            <person name="Martin S.L."/>
            <person name="Becher S.A."/>
            <person name="Peddie C.J."/>
            <person name="Morgan H.W."/>
            <person name="Matthies D."/>
            <person name="Preiss L."/>
            <person name="Meier T."/>
            <person name="Brown S.D."/>
            <person name="Cook G.M."/>
        </authorList>
    </citation>
    <scope>NUCLEOTIDE SEQUENCE [LARGE SCALE GENOMIC DNA]</scope>
    <source>
        <strain evidence="8 10">TA2.A1</strain>
    </source>
</reference>
<keyword evidence="11" id="KW-1185">Reference proteome</keyword>
<dbReference type="InterPro" id="IPR015892">
    <property type="entry name" value="Carbonic_anhydrase_CS"/>
</dbReference>
<keyword evidence="3 7" id="KW-0479">Metal-binding</keyword>
<proteinExistence type="inferred from homology"/>
<dbReference type="EC" id="4.2.1.1" evidence="2"/>
<dbReference type="AlphaFoldDB" id="F5L8K5"/>
<evidence type="ECO:0000313" key="10">
    <source>
        <dbReference type="Proteomes" id="UP000010716"/>
    </source>
</evidence>
<keyword evidence="4 7" id="KW-0862">Zinc</keyword>
<dbReference type="PROSITE" id="PS00704">
    <property type="entry name" value="PROK_CO2_ANHYDRASE_1"/>
    <property type="match status" value="1"/>
</dbReference>
<dbReference type="GO" id="GO:0004089">
    <property type="term" value="F:carbonate dehydratase activity"/>
    <property type="evidence" value="ECO:0007669"/>
    <property type="project" value="UniProtKB-EC"/>
</dbReference>
<evidence type="ECO:0000313" key="8">
    <source>
        <dbReference type="EMBL" id="EGL82344.1"/>
    </source>
</evidence>
<dbReference type="SMART" id="SM00947">
    <property type="entry name" value="Pro_CA"/>
    <property type="match status" value="1"/>
</dbReference>
<gene>
    <name evidence="8" type="ORF">CathTA2_2160</name>
    <name evidence="9" type="ORF">HUR95_11200</name>
</gene>
<dbReference type="SUPFAM" id="SSF53056">
    <property type="entry name" value="beta-carbonic anhydrase, cab"/>
    <property type="match status" value="1"/>
</dbReference>
<protein>
    <recommendedName>
        <fullName evidence="2">carbonic anhydrase</fullName>
        <ecNumber evidence="2">4.2.1.1</ecNumber>
    </recommendedName>
</protein>
<evidence type="ECO:0000256" key="2">
    <source>
        <dbReference type="ARBA" id="ARBA00012925"/>
    </source>
</evidence>
<evidence type="ECO:0000256" key="7">
    <source>
        <dbReference type="PIRSR" id="PIRSR601765-1"/>
    </source>
</evidence>
<evidence type="ECO:0000256" key="6">
    <source>
        <dbReference type="ARBA" id="ARBA00048348"/>
    </source>
</evidence>